<feature type="transmembrane region" description="Helical" evidence="8">
    <location>
        <begin position="101"/>
        <end position="121"/>
    </location>
</feature>
<evidence type="ECO:0000313" key="10">
    <source>
        <dbReference type="EMBL" id="MDR7192441.1"/>
    </source>
</evidence>
<keyword evidence="7 8" id="KW-0472">Membrane</keyword>
<keyword evidence="4 8" id="KW-0812">Transmembrane</keyword>
<proteinExistence type="inferred from homology"/>
<dbReference type="PANTHER" id="PTHR36964:SF1">
    <property type="entry name" value="PROTEIN-METHIONINE-SULFOXIDE REDUCTASE HEME-BINDING SUBUNIT MSRQ"/>
    <property type="match status" value="1"/>
</dbReference>
<feature type="transmembrane region" description="Helical" evidence="8">
    <location>
        <begin position="133"/>
        <end position="151"/>
    </location>
</feature>
<dbReference type="EMBL" id="JAVDWO010000004">
    <property type="protein sequence ID" value="MDR7192441.1"/>
    <property type="molecule type" value="Genomic_DNA"/>
</dbReference>
<comment type="caution">
    <text evidence="8">Lacks conserved residue(s) required for the propagation of feature annotation.</text>
</comment>
<evidence type="ECO:0000256" key="3">
    <source>
        <dbReference type="ARBA" id="ARBA00022617"/>
    </source>
</evidence>
<accession>A0ABU1XWE3</accession>
<evidence type="ECO:0000256" key="4">
    <source>
        <dbReference type="ARBA" id="ARBA00022692"/>
    </source>
</evidence>
<keyword evidence="3 8" id="KW-0349">Heme</keyword>
<dbReference type="Pfam" id="PF01794">
    <property type="entry name" value="Ferric_reduct"/>
    <property type="match status" value="1"/>
</dbReference>
<dbReference type="PANTHER" id="PTHR36964">
    <property type="entry name" value="PROTEIN-METHIONINE-SULFOXIDE REDUCTASE HEME-BINDING SUBUNIT MSRQ"/>
    <property type="match status" value="1"/>
</dbReference>
<keyword evidence="8" id="KW-0249">Electron transport</keyword>
<dbReference type="Proteomes" id="UP001256588">
    <property type="component" value="Unassembled WGS sequence"/>
</dbReference>
<evidence type="ECO:0000256" key="7">
    <source>
        <dbReference type="ARBA" id="ARBA00023136"/>
    </source>
</evidence>
<evidence type="ECO:0000256" key="1">
    <source>
        <dbReference type="ARBA" id="ARBA00004141"/>
    </source>
</evidence>
<organism evidence="10 11">
    <name type="scientific">Luteimonas terrae</name>
    <dbReference type="NCBI Taxonomy" id="1530191"/>
    <lineage>
        <taxon>Bacteria</taxon>
        <taxon>Pseudomonadati</taxon>
        <taxon>Pseudomonadota</taxon>
        <taxon>Gammaproteobacteria</taxon>
        <taxon>Lysobacterales</taxon>
        <taxon>Lysobacteraceae</taxon>
        <taxon>Luteimonas</taxon>
    </lineage>
</organism>
<comment type="cofactor">
    <cofactor evidence="8">
        <name>FMN</name>
        <dbReference type="ChEBI" id="CHEBI:58210"/>
    </cofactor>
    <text evidence="8">Binds 1 FMN per subunit.</text>
</comment>
<keyword evidence="8" id="KW-1003">Cell membrane</keyword>
<comment type="function">
    <text evidence="8">Part of the MsrPQ system that repairs oxidized periplasmic proteins containing methionine sulfoxide residues (Met-O), using respiratory chain electrons. Thus protects these proteins from oxidative-stress damage caused by reactive species of oxygen and chlorine generated by the host defense mechanisms. MsrPQ is essential for the maintenance of envelope integrity under bleach stress, rescuing a wide series of structurally unrelated periplasmic proteins from methionine oxidation. MsrQ provides electrons for reduction to the reductase catalytic subunit MsrP, using the quinone pool of the respiratory chain.</text>
</comment>
<evidence type="ECO:0000259" key="9">
    <source>
        <dbReference type="Pfam" id="PF01794"/>
    </source>
</evidence>
<keyword evidence="5 8" id="KW-1133">Transmembrane helix</keyword>
<dbReference type="InterPro" id="IPR013130">
    <property type="entry name" value="Fe3_Rdtase_TM_dom"/>
</dbReference>
<gene>
    <name evidence="8" type="primary">msrQ</name>
    <name evidence="10" type="ORF">J2W68_001155</name>
</gene>
<feature type="transmembrane region" description="Helical" evidence="8">
    <location>
        <begin position="194"/>
        <end position="210"/>
    </location>
</feature>
<keyword evidence="6 8" id="KW-0408">Iron</keyword>
<keyword evidence="8" id="KW-0288">FMN</keyword>
<evidence type="ECO:0000256" key="6">
    <source>
        <dbReference type="ARBA" id="ARBA00023004"/>
    </source>
</evidence>
<keyword evidence="8" id="KW-0479">Metal-binding</keyword>
<comment type="similarity">
    <text evidence="8">Belongs to the MsrQ family.</text>
</comment>
<name>A0ABU1XWE3_9GAMM</name>
<keyword evidence="2 8" id="KW-0813">Transport</keyword>
<keyword evidence="8" id="KW-0285">Flavoprotein</keyword>
<comment type="caution">
    <text evidence="10">The sequence shown here is derived from an EMBL/GenBank/DDBJ whole genome shotgun (WGS) entry which is preliminary data.</text>
</comment>
<keyword evidence="11" id="KW-1185">Reference proteome</keyword>
<evidence type="ECO:0000256" key="2">
    <source>
        <dbReference type="ARBA" id="ARBA00022448"/>
    </source>
</evidence>
<dbReference type="HAMAP" id="MF_01207">
    <property type="entry name" value="MsrQ"/>
    <property type="match status" value="1"/>
</dbReference>
<comment type="subcellular location">
    <subcellularLocation>
        <location evidence="8">Cell membrane</location>
        <topology evidence="8">Multi-pass membrane protein</topology>
    </subcellularLocation>
    <subcellularLocation>
        <location evidence="1">Membrane</location>
        <topology evidence="1">Multi-pass membrane protein</topology>
    </subcellularLocation>
</comment>
<dbReference type="InterPro" id="IPR022837">
    <property type="entry name" value="MsrQ-like"/>
</dbReference>
<comment type="subunit">
    <text evidence="8">Heterodimer of a catalytic subunit (MsrP) and a heme-binding subunit (MsrQ).</text>
</comment>
<evidence type="ECO:0000313" key="11">
    <source>
        <dbReference type="Proteomes" id="UP001256588"/>
    </source>
</evidence>
<evidence type="ECO:0000256" key="8">
    <source>
        <dbReference type="HAMAP-Rule" id="MF_01207"/>
    </source>
</evidence>
<sequence>MVLKAAPAPRPARPATPPAIIGAKTLVHLLCLAPLAWLGWRVWQVLGGANVDVLGAEPVVAIEHELGIGALRLLLITLAITPLRQITGWTATLRFRRMLGLYAFVYASLHFGVWLALDLVGDLSQVATEIARRPFITVGFLAWLLLVPLAITSTKGWMRRLGRKWGQLHKAIYAIAALAVLHFWWIVKSDWREPALYAGILAALLGWRVWKAAQKRRLASSGNPRRNSGMQR</sequence>
<feature type="domain" description="Ferric oxidoreductase" evidence="9">
    <location>
        <begin position="66"/>
        <end position="180"/>
    </location>
</feature>
<evidence type="ECO:0000256" key="5">
    <source>
        <dbReference type="ARBA" id="ARBA00022989"/>
    </source>
</evidence>
<comment type="cofactor">
    <cofactor evidence="8">
        <name>heme b</name>
        <dbReference type="ChEBI" id="CHEBI:60344"/>
    </cofactor>
    <text evidence="8">Binds 1 heme b (iron(II)-protoporphyrin IX) group per subunit.</text>
</comment>
<reference evidence="10 11" key="1">
    <citation type="submission" date="2023-07" db="EMBL/GenBank/DDBJ databases">
        <title>Sorghum-associated microbial communities from plants grown in Nebraska, USA.</title>
        <authorList>
            <person name="Schachtman D."/>
        </authorList>
    </citation>
    <scope>NUCLEOTIDE SEQUENCE [LARGE SCALE GENOMIC DNA]</scope>
    <source>
        <strain evidence="10 11">4099</strain>
    </source>
</reference>
<protein>
    <recommendedName>
        <fullName evidence="8">Protein-methionine-sulfoxide reductase heme-binding subunit MsrQ</fullName>
    </recommendedName>
    <alternativeName>
        <fullName evidence="8">Flavocytochrome MsrQ</fullName>
    </alternativeName>
</protein>
<feature type="transmembrane region" description="Helical" evidence="8">
    <location>
        <begin position="171"/>
        <end position="188"/>
    </location>
</feature>